<dbReference type="eggNOG" id="ENOG502TMGT">
    <property type="taxonomic scope" value="Eukaryota"/>
</dbReference>
<feature type="transmembrane region" description="Helical" evidence="6">
    <location>
        <begin position="260"/>
        <end position="283"/>
    </location>
</feature>
<evidence type="ECO:0000256" key="3">
    <source>
        <dbReference type="ARBA" id="ARBA00022692"/>
    </source>
</evidence>
<dbReference type="OrthoDB" id="5848981at2759"/>
<sequence length="365" mass="42291">MFLIKSSNYSIWLPIYTLDDASYNSYFYQGLLVFELILSIFALIFCGVSGYVMVTTRSFHFHFNTLLAIIVLSWVTSAIGKSLLTPYSTGALRLNNASTDLHKPYWTDDVARMVHVEDIGEAWPLFVGGVLTWYYMMMMSTCIFVVSLERLCAVYFIENYENLPRIYLLFFLIIFQQFLIITAVYFLFYNRLKFIPAVTLLTVLNVLAFTICLLIQRYNLKIMRQFGQKPAKNLRAGNFTLSVRFQAKENLRVFELTVRVFVVGFIMILLAVACIVVITYNLVPSMNTLLIFFFENIIHLNPLIISPVLILSVGSWSKVLLNFHLPFVEKITKSSLIHARPTLPTINSQRQETDTYFLELHRSWR</sequence>
<keyword evidence="8" id="KW-1185">Reference proteome</keyword>
<dbReference type="HOGENOM" id="CLU_063305_1_0_1"/>
<organism evidence="7 8">
    <name type="scientific">Caenorhabditis elegans</name>
    <dbReference type="NCBI Taxonomy" id="6239"/>
    <lineage>
        <taxon>Eukaryota</taxon>
        <taxon>Metazoa</taxon>
        <taxon>Ecdysozoa</taxon>
        <taxon>Nematoda</taxon>
        <taxon>Chromadorea</taxon>
        <taxon>Rhabditida</taxon>
        <taxon>Rhabditina</taxon>
        <taxon>Rhabditomorpha</taxon>
        <taxon>Rhabditoidea</taxon>
        <taxon>Rhabditidae</taxon>
        <taxon>Peloderinae</taxon>
        <taxon>Caenorhabditis</taxon>
    </lineage>
</organism>
<dbReference type="PIR" id="T33500">
    <property type="entry name" value="T33500"/>
</dbReference>
<evidence type="ECO:0000256" key="4">
    <source>
        <dbReference type="ARBA" id="ARBA00022989"/>
    </source>
</evidence>
<dbReference type="OMA" id="VITFKCV"/>
<proteinExistence type="inferred from homology"/>
<dbReference type="GeneID" id="183667"/>
<dbReference type="InParanoid" id="A3QMA4"/>
<feature type="transmembrane region" description="Helical" evidence="6">
    <location>
        <begin position="166"/>
        <end position="188"/>
    </location>
</feature>
<dbReference type="Bgee" id="WBGene00016829">
    <property type="expression patterns" value="Expressed in multicellular organism and 1 other cell type or tissue"/>
</dbReference>
<feature type="transmembrane region" description="Helical" evidence="6">
    <location>
        <begin position="194"/>
        <end position="215"/>
    </location>
</feature>
<protein>
    <submittedName>
        <fullName evidence="7">Serpentine Receptor, class E (Epsilon)</fullName>
    </submittedName>
</protein>
<dbReference type="PhylomeDB" id="A3QMA4"/>
<dbReference type="RefSeq" id="NP_496619.2">
    <property type="nucleotide sequence ID" value="NM_064218.3"/>
</dbReference>
<reference evidence="7 8" key="1">
    <citation type="journal article" date="1998" name="Science">
        <title>Genome sequence of the nematode C. elegans: a platform for investigating biology.</title>
        <authorList>
            <consortium name="The C. elegans sequencing consortium"/>
            <person name="Sulson J.E."/>
            <person name="Waterston R."/>
        </authorList>
    </citation>
    <scope>NUCLEOTIDE SEQUENCE [LARGE SCALE GENOMIC DNA]</scope>
    <source>
        <strain evidence="7 8">Bristol N2</strain>
    </source>
</reference>
<name>A3QMA4_CAEEL</name>
<evidence type="ECO:0000313" key="8">
    <source>
        <dbReference type="Proteomes" id="UP000001940"/>
    </source>
</evidence>
<dbReference type="AGR" id="WB:WBGene00016829"/>
<dbReference type="InterPro" id="IPR053365">
    <property type="entry name" value="Nematode_rcpt-like"/>
</dbReference>
<dbReference type="WormBase" id="C50E10.6">
    <property type="protein sequence ID" value="CE38058"/>
    <property type="gene ID" value="WBGene00016829"/>
    <property type="gene designation" value="sre-54"/>
</dbReference>
<feature type="transmembrane region" description="Helical" evidence="6">
    <location>
        <begin position="26"/>
        <end position="54"/>
    </location>
</feature>
<dbReference type="AlphaFoldDB" id="A3QMA4"/>
<accession>A3QMA4</accession>
<keyword evidence="7" id="KW-0675">Receptor</keyword>
<evidence type="ECO:0000256" key="1">
    <source>
        <dbReference type="ARBA" id="ARBA00004141"/>
    </source>
</evidence>
<dbReference type="PaxDb" id="6239-C50E10.6"/>
<dbReference type="PANTHER" id="PTHR47757:SF2">
    <property type="entry name" value="G_PROTEIN_RECEP_F1_2 DOMAIN-CONTAINING PROTEIN-RELATED"/>
    <property type="match status" value="1"/>
</dbReference>
<dbReference type="FunCoup" id="A3QMA4">
    <property type="interactions" value="9"/>
</dbReference>
<gene>
    <name evidence="7 9" type="primary">sre-54</name>
    <name evidence="9" type="ORF">C50E10.6</name>
    <name evidence="7" type="ORF">CELE_C50E10.6</name>
</gene>
<evidence type="ECO:0000256" key="6">
    <source>
        <dbReference type="SAM" id="Phobius"/>
    </source>
</evidence>
<dbReference type="GO" id="GO:0007606">
    <property type="term" value="P:sensory perception of chemical stimulus"/>
    <property type="evidence" value="ECO:0007669"/>
    <property type="project" value="InterPro"/>
</dbReference>
<dbReference type="GO" id="GO:0016020">
    <property type="term" value="C:membrane"/>
    <property type="evidence" value="ECO:0007669"/>
    <property type="project" value="UniProtKB-SubCell"/>
</dbReference>
<evidence type="ECO:0000256" key="2">
    <source>
        <dbReference type="ARBA" id="ARBA00006803"/>
    </source>
</evidence>
<evidence type="ECO:0000256" key="5">
    <source>
        <dbReference type="ARBA" id="ARBA00023136"/>
    </source>
</evidence>
<dbReference type="PANTHER" id="PTHR47757">
    <property type="entry name" value="SERPENTINE RECEPTOR, CLASS E (EPSILON)-RELATED"/>
    <property type="match status" value="1"/>
</dbReference>
<feature type="transmembrane region" description="Helical" evidence="6">
    <location>
        <begin position="66"/>
        <end position="84"/>
    </location>
</feature>
<feature type="transmembrane region" description="Helical" evidence="6">
    <location>
        <begin position="133"/>
        <end position="157"/>
    </location>
</feature>
<comment type="similarity">
    <text evidence="2">Belongs to the nematode receptor-like protein sre family.</text>
</comment>
<comment type="subcellular location">
    <subcellularLocation>
        <location evidence="1">Membrane</location>
        <topology evidence="1">Multi-pass membrane protein</topology>
    </subcellularLocation>
</comment>
<dbReference type="EMBL" id="BX284602">
    <property type="protein sequence ID" value="CAM36336.1"/>
    <property type="molecule type" value="Genomic_DNA"/>
</dbReference>
<dbReference type="InterPro" id="IPR004151">
    <property type="entry name" value="7TM_GPCR_serpentine_rcpt_Sre"/>
</dbReference>
<dbReference type="KEGG" id="cel:CELE_C50E10.6"/>
<evidence type="ECO:0000313" key="7">
    <source>
        <dbReference type="EMBL" id="CAM36336.1"/>
    </source>
</evidence>
<dbReference type="UCSC" id="C50E10.6">
    <property type="organism name" value="c. elegans"/>
</dbReference>
<keyword evidence="4 6" id="KW-1133">Transmembrane helix</keyword>
<dbReference type="Proteomes" id="UP000001940">
    <property type="component" value="Chromosome II"/>
</dbReference>
<dbReference type="CTD" id="183667"/>
<keyword evidence="3 6" id="KW-0812">Transmembrane</keyword>
<keyword evidence="5 6" id="KW-0472">Membrane</keyword>
<evidence type="ECO:0000313" key="9">
    <source>
        <dbReference type="WormBase" id="C50E10.6"/>
    </source>
</evidence>
<dbReference type="Pfam" id="PF03125">
    <property type="entry name" value="Sre"/>
    <property type="match status" value="1"/>
</dbReference>